<evidence type="ECO:0000256" key="3">
    <source>
        <dbReference type="ARBA" id="ARBA00023163"/>
    </source>
</evidence>
<dbReference type="PROSITE" id="PS50937">
    <property type="entry name" value="HTH_MERR_2"/>
    <property type="match status" value="1"/>
</dbReference>
<dbReference type="InterPro" id="IPR047057">
    <property type="entry name" value="MerR_fam"/>
</dbReference>
<dbReference type="PANTHER" id="PTHR30204:SF94">
    <property type="entry name" value="HEAVY METAL-DEPENDENT TRANSCRIPTIONAL REGULATOR HI_0293-RELATED"/>
    <property type="match status" value="1"/>
</dbReference>
<evidence type="ECO:0000313" key="5">
    <source>
        <dbReference type="EMBL" id="OCX50045.1"/>
    </source>
</evidence>
<dbReference type="InterPro" id="IPR009061">
    <property type="entry name" value="DNA-bd_dom_put_sf"/>
</dbReference>
<gene>
    <name evidence="5" type="ORF">BFD03_00530</name>
</gene>
<dbReference type="Gene3D" id="1.10.1660.10">
    <property type="match status" value="1"/>
</dbReference>
<evidence type="ECO:0000259" key="4">
    <source>
        <dbReference type="PROSITE" id="PS50937"/>
    </source>
</evidence>
<dbReference type="GO" id="GO:0003677">
    <property type="term" value="F:DNA binding"/>
    <property type="evidence" value="ECO:0007669"/>
    <property type="project" value="UniProtKB-KW"/>
</dbReference>
<evidence type="ECO:0000313" key="6">
    <source>
        <dbReference type="Proteomes" id="UP000095141"/>
    </source>
</evidence>
<dbReference type="Proteomes" id="UP000095141">
    <property type="component" value="Unassembled WGS sequence"/>
</dbReference>
<dbReference type="SMART" id="SM00422">
    <property type="entry name" value="HTH_MERR"/>
    <property type="match status" value="1"/>
</dbReference>
<keyword evidence="3" id="KW-0804">Transcription</keyword>
<organism evidence="5 6">
    <name type="scientific">Limosilactobacillus reuteri</name>
    <name type="common">Lactobacillus reuteri</name>
    <dbReference type="NCBI Taxonomy" id="1598"/>
    <lineage>
        <taxon>Bacteria</taxon>
        <taxon>Bacillati</taxon>
        <taxon>Bacillota</taxon>
        <taxon>Bacilli</taxon>
        <taxon>Lactobacillales</taxon>
        <taxon>Lactobacillaceae</taxon>
        <taxon>Limosilactobacillus</taxon>
    </lineage>
</organism>
<dbReference type="GO" id="GO:0003700">
    <property type="term" value="F:DNA-binding transcription factor activity"/>
    <property type="evidence" value="ECO:0007669"/>
    <property type="project" value="InterPro"/>
</dbReference>
<dbReference type="InterPro" id="IPR000551">
    <property type="entry name" value="MerR-type_HTH_dom"/>
</dbReference>
<dbReference type="EMBL" id="MCNS01000001">
    <property type="protein sequence ID" value="OCX50045.1"/>
    <property type="molecule type" value="Genomic_DNA"/>
</dbReference>
<keyword evidence="1" id="KW-0805">Transcription regulation</keyword>
<keyword evidence="2" id="KW-0238">DNA-binding</keyword>
<dbReference type="SUPFAM" id="SSF46955">
    <property type="entry name" value="Putative DNA-binding domain"/>
    <property type="match status" value="1"/>
</dbReference>
<dbReference type="AlphaFoldDB" id="A0A1C2GEW2"/>
<evidence type="ECO:0000256" key="1">
    <source>
        <dbReference type="ARBA" id="ARBA00023015"/>
    </source>
</evidence>
<sequence length="247" mass="29129">MSYTAKDMLKFFDITKETLRFYEKEGLLHPTIGSNNYRYYSDWDVFQLAEYRRLRALDYSIKDIKDTIEIDTKENLLCTLKRKQQYYYAQKDFYNRLSQHCSMIVKYLSEPFNKFKKSRLPAIFYFPAFTSIKEFFNEPKYANFASMDNETFSLCDFMFSGKIAEPESLIGGTAFFESLVSNGFNSSNMQFLPEQDALTINLEICDDFSLTKDNLAIIPSVLFHDQFYAIQLGKTANKRLVKFWFLV</sequence>
<reference evidence="5 6" key="1">
    <citation type="submission" date="2016-08" db="EMBL/GenBank/DDBJ databases">
        <title>Probiotic bacterium isolated from chicken gut.</title>
        <authorList>
            <person name="Levy J.L."/>
            <person name="Hassan H.M."/>
            <person name="Mendoza M.A."/>
        </authorList>
    </citation>
    <scope>NUCLEOTIDE SEQUENCE [LARGE SCALE GENOMIC DNA]</scope>
    <source>
        <strain evidence="5 6">P43</strain>
    </source>
</reference>
<name>A0A1C2GEW2_LIMRT</name>
<proteinExistence type="predicted"/>
<feature type="domain" description="HTH merR-type" evidence="4">
    <location>
        <begin position="1"/>
        <end position="70"/>
    </location>
</feature>
<dbReference type="RefSeq" id="WP_066035298.1">
    <property type="nucleotide sequence ID" value="NZ_CP136906.1"/>
</dbReference>
<evidence type="ECO:0000256" key="2">
    <source>
        <dbReference type="ARBA" id="ARBA00023125"/>
    </source>
</evidence>
<accession>A0A1C2GEW2</accession>
<dbReference type="Pfam" id="PF13411">
    <property type="entry name" value="MerR_1"/>
    <property type="match status" value="1"/>
</dbReference>
<protein>
    <recommendedName>
        <fullName evidence="4">HTH merR-type domain-containing protein</fullName>
    </recommendedName>
</protein>
<comment type="caution">
    <text evidence="5">The sequence shown here is derived from an EMBL/GenBank/DDBJ whole genome shotgun (WGS) entry which is preliminary data.</text>
</comment>
<dbReference type="PANTHER" id="PTHR30204">
    <property type="entry name" value="REDOX-CYCLING DRUG-SENSING TRANSCRIPTIONAL ACTIVATOR SOXR"/>
    <property type="match status" value="1"/>
</dbReference>
<dbReference type="CDD" id="cd00592">
    <property type="entry name" value="HTH_MerR-like"/>
    <property type="match status" value="1"/>
</dbReference>